<feature type="region of interest" description="Disordered" evidence="1">
    <location>
        <begin position="340"/>
        <end position="359"/>
    </location>
</feature>
<dbReference type="EMBL" id="JANBQB010000566">
    <property type="protein sequence ID" value="KAJ1975119.1"/>
    <property type="molecule type" value="Genomic_DNA"/>
</dbReference>
<organism evidence="2 3">
    <name type="scientific">Dimargaris verticillata</name>
    <dbReference type="NCBI Taxonomy" id="2761393"/>
    <lineage>
        <taxon>Eukaryota</taxon>
        <taxon>Fungi</taxon>
        <taxon>Fungi incertae sedis</taxon>
        <taxon>Zoopagomycota</taxon>
        <taxon>Kickxellomycotina</taxon>
        <taxon>Dimargaritomycetes</taxon>
        <taxon>Dimargaritales</taxon>
        <taxon>Dimargaritaceae</taxon>
        <taxon>Dimargaris</taxon>
    </lineage>
</organism>
<feature type="region of interest" description="Disordered" evidence="1">
    <location>
        <begin position="365"/>
        <end position="395"/>
    </location>
</feature>
<dbReference type="Proteomes" id="UP001151582">
    <property type="component" value="Unassembled WGS sequence"/>
</dbReference>
<feature type="compositionally biased region" description="Polar residues" evidence="1">
    <location>
        <begin position="381"/>
        <end position="391"/>
    </location>
</feature>
<keyword evidence="3" id="KW-1185">Reference proteome</keyword>
<feature type="region of interest" description="Disordered" evidence="1">
    <location>
        <begin position="110"/>
        <end position="186"/>
    </location>
</feature>
<reference evidence="2" key="1">
    <citation type="submission" date="2022-07" db="EMBL/GenBank/DDBJ databases">
        <title>Phylogenomic reconstructions and comparative analyses of Kickxellomycotina fungi.</title>
        <authorList>
            <person name="Reynolds N.K."/>
            <person name="Stajich J.E."/>
            <person name="Barry K."/>
            <person name="Grigoriev I.V."/>
            <person name="Crous P."/>
            <person name="Smith M.E."/>
        </authorList>
    </citation>
    <scope>NUCLEOTIDE SEQUENCE</scope>
    <source>
        <strain evidence="2">RSA 567</strain>
    </source>
</reference>
<feature type="compositionally biased region" description="Pro residues" evidence="1">
    <location>
        <begin position="686"/>
        <end position="696"/>
    </location>
</feature>
<gene>
    <name evidence="2" type="ORF">H4R34_004456</name>
</gene>
<name>A0A9W8B4A2_9FUNG</name>
<feature type="compositionally biased region" description="Low complexity" evidence="1">
    <location>
        <begin position="1"/>
        <end position="35"/>
    </location>
</feature>
<evidence type="ECO:0000313" key="2">
    <source>
        <dbReference type="EMBL" id="KAJ1975119.1"/>
    </source>
</evidence>
<sequence>MATATEASPTTSPTLPTECSASDPSSSTSESTLSPSPDPPVFDAAAALRREKNRLLIRRFIAIGCTQDALLQKGLDPDLVRECFVECTAKDTELATASPEPPKALFTLSETEDGELSSHSGTGLLRQRESGLAVPSEAEDGQLESQSITMDRDAVVAMDISSDSDHSRSPPTDIPLSRLSEPLVPPSTRPMPYEPPFQYFQLAHGAYPYATSYNSLVSPFGNLTVPFVRPYNSYWAASGNTGNDISYGDRDTSYAFNGAATDPGTLFTETTLSRSASSAGIVTKTSAVLRSALHANATSRPTLRKTKSVRQALALARTARLAAHTSFVRNSMECAYISESDNDDVESLDTPSGRAHPMNRLCLEQQPSAFGSRNVMRSGPGSMTNGSNGSAATLGMDPQSRELLKEHEAKIAEFKAMIRRMEAKRGGESPLSGQSASQASVSPVSAPEPLMESAKEPTAISLSANVASQQQPRDAATSTSGPNLGSPAQPMGQSTTVANEAPASLSNVAIDEPMAIDLGDSTEPLLKVYNEPTTALSKPSAPAKPSSPKELVDDALVSAESLAQLESELAQQEDRARDSFQREKEQLAVVRELQSLLDDAKALLSDFSTAHHKADTKAQSLRQQIQRQRKVLLRRMAKPSATDVSFSPALGVTDHRSALISKLKRKMDSLKQEHDTLRSTKQLRTEPPPEATPTPVKPISTAAPRFVAYLMQWAKQHPFDRYAEQSDTSSPSAKYVAPKEPQPTTAVASSLPSTIRPFLILDQFYEYDLNNWLWPNDVIDLPSLRRQSEAATPSDTRFKTPPSRTEIAKALRDLNPIMATGDVGSTDTQTPTDSRVDLGLTSAGSVLRHFRALTCVPISPPLWLALLDLVLWAWQRLPPIEPTTASDGPSQGPLPVYRAYQGLFQTALEQFPYDTRIWWRFMGWQSDPQRRDHHLCQIIYHFAMITPDACKKQTVHASNTVTQAALVLLQLRLSSTDAPNTILRWMYQLLTAPNLERFLAVVQTRPDQIAGFKRPMVAVPASVGWIKTLWGGGRIAYLWLGYLHARAFGALSLHMFFDSAIGYFVPNSQQLFYIDWTQALQEPWDASVLTVDAWDEMEELLQVLSATFSHMNTPTYAAVVYNYVGLMQARAYPVAGIVANLKTIKHGESPKIPETQELLVRLEATGFAQGQALDEVYFQRVIVHFPHRLGLWNRLAKLVWRRFHDKVRLAELLSRAINVLYANRDPIKNEWKFLESTLVLHLGSMSKQTLSTVVPNIPERLRRKVFALDRTGDQPLDVTATELAARQAQAPVIDKDVAALRHSPGNTKQLLACHMCILLIIAGEDIGQFVNPDYFFPCPFVRYLTSSSSKASYAHFRQFVWTCCMTRIRHLASNELVSPDDVVRQANQLVTKVLVPPQPLLSYDQISQLPSSALLAPFAVQPGLVSNLKISQASRYYYEATISNTQHEQYLTYHLLPPGLRFAVLKTLAATHPHDLGFGLTVVRYLQDARLSRDALLWLGTLLQRFPHLPWIKR</sequence>
<feature type="region of interest" description="Disordered" evidence="1">
    <location>
        <begin position="1"/>
        <end position="40"/>
    </location>
</feature>
<feature type="compositionally biased region" description="Low complexity" evidence="1">
    <location>
        <begin position="434"/>
        <end position="447"/>
    </location>
</feature>
<feature type="region of interest" description="Disordered" evidence="1">
    <location>
        <begin position="669"/>
        <end position="698"/>
    </location>
</feature>
<dbReference type="OrthoDB" id="1922977at2759"/>
<feature type="compositionally biased region" description="Basic and acidic residues" evidence="1">
    <location>
        <begin position="669"/>
        <end position="678"/>
    </location>
</feature>
<proteinExistence type="predicted"/>
<feature type="compositionally biased region" description="Polar residues" evidence="1">
    <location>
        <begin position="460"/>
        <end position="483"/>
    </location>
</feature>
<comment type="caution">
    <text evidence="2">The sequence shown here is derived from an EMBL/GenBank/DDBJ whole genome shotgun (WGS) entry which is preliminary data.</text>
</comment>
<evidence type="ECO:0000256" key="1">
    <source>
        <dbReference type="SAM" id="MobiDB-lite"/>
    </source>
</evidence>
<protein>
    <submittedName>
        <fullName evidence="2">Uncharacterized protein</fullName>
    </submittedName>
</protein>
<feature type="region of interest" description="Disordered" evidence="1">
    <location>
        <begin position="721"/>
        <end position="748"/>
    </location>
</feature>
<feature type="non-terminal residue" evidence="2">
    <location>
        <position position="1514"/>
    </location>
</feature>
<feature type="region of interest" description="Disordered" evidence="1">
    <location>
        <begin position="424"/>
        <end position="496"/>
    </location>
</feature>
<evidence type="ECO:0000313" key="3">
    <source>
        <dbReference type="Proteomes" id="UP001151582"/>
    </source>
</evidence>
<accession>A0A9W8B4A2</accession>